<evidence type="ECO:0000313" key="5">
    <source>
        <dbReference type="Proteomes" id="UP000886520"/>
    </source>
</evidence>
<feature type="domain" description="EDRF1 N-terminal" evidence="3">
    <location>
        <begin position="184"/>
        <end position="232"/>
    </location>
</feature>
<feature type="region of interest" description="Disordered" evidence="1">
    <location>
        <begin position="1008"/>
        <end position="1048"/>
    </location>
</feature>
<keyword evidence="5" id="KW-1185">Reference proteome</keyword>
<feature type="compositionally biased region" description="Polar residues" evidence="1">
    <location>
        <begin position="280"/>
        <end position="291"/>
    </location>
</feature>
<feature type="chain" id="PRO_5038855238" description="EDRF1 N-terminal domain-containing protein" evidence="2">
    <location>
        <begin position="19"/>
        <end position="1570"/>
    </location>
</feature>
<feature type="region of interest" description="Disordered" evidence="1">
    <location>
        <begin position="275"/>
        <end position="296"/>
    </location>
</feature>
<evidence type="ECO:0000256" key="2">
    <source>
        <dbReference type="SAM" id="SignalP"/>
    </source>
</evidence>
<feature type="signal peptide" evidence="2">
    <location>
        <begin position="1"/>
        <end position="18"/>
    </location>
</feature>
<comment type="caution">
    <text evidence="4">The sequence shown here is derived from an EMBL/GenBank/DDBJ whole genome shotgun (WGS) entry which is preliminary data.</text>
</comment>
<feature type="region of interest" description="Disordered" evidence="1">
    <location>
        <begin position="1098"/>
        <end position="1119"/>
    </location>
</feature>
<feature type="compositionally biased region" description="Polar residues" evidence="1">
    <location>
        <begin position="326"/>
        <end position="338"/>
    </location>
</feature>
<dbReference type="EMBL" id="JABFUD020000024">
    <property type="protein sequence ID" value="KAI5060442.1"/>
    <property type="molecule type" value="Genomic_DNA"/>
</dbReference>
<dbReference type="Pfam" id="PF23788">
    <property type="entry name" value="EDRF1_N"/>
    <property type="match status" value="2"/>
</dbReference>
<feature type="compositionally biased region" description="Low complexity" evidence="1">
    <location>
        <begin position="1008"/>
        <end position="1025"/>
    </location>
</feature>
<name>A0A9D4Z4Q3_ADICA</name>
<feature type="compositionally biased region" description="Polar residues" evidence="1">
    <location>
        <begin position="1514"/>
        <end position="1532"/>
    </location>
</feature>
<feature type="region of interest" description="Disordered" evidence="1">
    <location>
        <begin position="1514"/>
        <end position="1535"/>
    </location>
</feature>
<evidence type="ECO:0000256" key="1">
    <source>
        <dbReference type="SAM" id="MobiDB-lite"/>
    </source>
</evidence>
<proteinExistence type="predicted"/>
<dbReference type="GO" id="GO:0045893">
    <property type="term" value="P:positive regulation of DNA-templated transcription"/>
    <property type="evidence" value="ECO:0007669"/>
    <property type="project" value="TreeGrafter"/>
</dbReference>
<accession>A0A9D4Z4Q3</accession>
<dbReference type="OrthoDB" id="419432at2759"/>
<dbReference type="PANTHER" id="PTHR15000:SF1">
    <property type="entry name" value="ERYTHROID DIFFERENTIATION-RELATED FACTOR 1"/>
    <property type="match status" value="1"/>
</dbReference>
<feature type="domain" description="EDRF1 N-terminal" evidence="3">
    <location>
        <begin position="375"/>
        <end position="623"/>
    </location>
</feature>
<evidence type="ECO:0000313" key="4">
    <source>
        <dbReference type="EMBL" id="KAI5060442.1"/>
    </source>
</evidence>
<dbReference type="Gene3D" id="1.25.40.10">
    <property type="entry name" value="Tetratricopeptide repeat domain"/>
    <property type="match status" value="1"/>
</dbReference>
<gene>
    <name evidence="4" type="ORF">GOP47_0024862</name>
</gene>
<dbReference type="InterPro" id="IPR011990">
    <property type="entry name" value="TPR-like_helical_dom_sf"/>
</dbReference>
<dbReference type="PANTHER" id="PTHR15000">
    <property type="entry name" value="ERYTHROID DIFFERENTIATION-RELATED FACTOR 1"/>
    <property type="match status" value="1"/>
</dbReference>
<keyword evidence="2" id="KW-0732">Signal</keyword>
<sequence length="1570" mass="174376">MASCFFPVCVLLRPYLLASRNTLLNVERDAGIDHGRSAIDGRVHVPIASVRGDLISARLDGGLSLLYGELSRLATIATASFRWSRRYTSAVFPTDNEVMSFRASSSAEAAIIPAINVQSDRVMAPRYRILPNQTDLNRLFLSEVQRDLLLPAASTRAPDGVHELCKAWGKNYHTQPLARKCEALAVSGLAGCGDQIDVIAPVEILKKIFKIPYSRARLSIAVHRVGQTLILNTGPDVDEGETLIRTKKNQAKAKEKSLFLKFAMQSVRAEACDCPVSPNVEDQSPTNTSSKSRSDVLSEVHDDLLGNYDESGWSHTADDLVKKKNSGSTKTLNTGRGHSQQDFEHSDSWSSAGHTTFSGVNLFKKSSIVGEQQKDACAFPNDSGSHKRPTSEGFLRVLFWQLEDIRMLLGSDLLLFSNEKHLAVSLHLWETERQVTPLMWLDAWLDNVMASVPELAICYHHNGIVQGYELLKTDDIFLLKGLSPDGTSFFHPHVVQQNAISVLKFLQENCKQDLGTYWLFKNSGEDLVQLFDLSVISRDHTVSTTKDIKQDSLPSSWSRGKGSCSLPLGILLYRLAHRLSLSQDPLDRCKCANFFKNCLELLGERDHLFVRASAHEHVARLILKCHEELGSLLGPLLLEAKKPDDSISEQVLTNSASFPQSNVSDTQKMQSSKPDVTSEFCSNSDTSEMTSGETQEIMVGQERVKQCSTAGTTMEQEFAQSCSLENPRLELGAEASPIVQEPSDVHATSLPSNLTVVASVQARLTAVHHVSQAIKALRWQRQLQDVESKVLTSESQVLGINHHIHVVPVCVQGELDLIEYFDIRECEIGPFMDSKLLQLVSLLGESYLALGLAYKADGELSQALKATELACSVYGSVPQHFRHNIRCTSSSKKAGWVPVPTSQPAVGPTCRSSTASHSFCQPLSQDSDQERHASFWSQAWVLVGDIYVEYQKFGVNSLSEKRTQRSTELSMAEEVVKEVKRLRKKLGQGRKGCSICSLTNCSCENDRANSNTSASSSSSCGTTSGRTRRQLKKVNPQVADKGYTRRTQQEQLATYDSSLLDFDSSKGSSDVLSLPSRAKQACSSASDRKAHNNLKSVELESGSSQVDSPEHVPTSTDDDLKYRTKGDIFSYIKCPKDVIREKNLLAALDCYDAAILALTEQSERSEDVKSVMRKKGWTYNEIGRMKLACGNTKAAKVDFENAINSFRGANDQTNVILIYCNMAHGLRGAAESLVSQLDSVKATGFFEHISKNLFDDSLSWYSEALSIYGMAKSGLKLLSDDIENEKTNLCNEVLTQLAHTYLRLGMLLAREDRNGHSAPKVPLKSSNCENRNSQAMHIVGVRMTANDAIREAIALYESLGSLRAQELAFAQYQLACHHKACCLATVKLEERKPNNAILLQQVKRYLSLADRYWLKALRYYRWSTHPDMYLEILMQRSDLNVAVASVSNSFQLLEVALSHLLEARHIQVSQSMGSSESGQQYPKPSEAIYFKFVQRFQNLLKTMLATIHNSQNTSLQSSSKVQTKNPKSMENNQKSEVHRLDAAKLKEMYRLALKSDEMLDLRQMNDILLS</sequence>
<evidence type="ECO:0000259" key="3">
    <source>
        <dbReference type="Pfam" id="PF23788"/>
    </source>
</evidence>
<protein>
    <recommendedName>
        <fullName evidence="3">EDRF1 N-terminal domain-containing protein</fullName>
    </recommendedName>
</protein>
<organism evidence="4 5">
    <name type="scientific">Adiantum capillus-veneris</name>
    <name type="common">Maidenhair fern</name>
    <dbReference type="NCBI Taxonomy" id="13818"/>
    <lineage>
        <taxon>Eukaryota</taxon>
        <taxon>Viridiplantae</taxon>
        <taxon>Streptophyta</taxon>
        <taxon>Embryophyta</taxon>
        <taxon>Tracheophyta</taxon>
        <taxon>Polypodiopsida</taxon>
        <taxon>Polypodiidae</taxon>
        <taxon>Polypodiales</taxon>
        <taxon>Pteridineae</taxon>
        <taxon>Pteridaceae</taxon>
        <taxon>Vittarioideae</taxon>
        <taxon>Adiantum</taxon>
    </lineage>
</organism>
<feature type="region of interest" description="Disordered" evidence="1">
    <location>
        <begin position="324"/>
        <end position="350"/>
    </location>
</feature>
<reference evidence="4" key="1">
    <citation type="submission" date="2021-01" db="EMBL/GenBank/DDBJ databases">
        <title>Adiantum capillus-veneris genome.</title>
        <authorList>
            <person name="Fang Y."/>
            <person name="Liao Q."/>
        </authorList>
    </citation>
    <scope>NUCLEOTIDE SEQUENCE</scope>
    <source>
        <strain evidence="4">H3</strain>
        <tissue evidence="4">Leaf</tissue>
    </source>
</reference>
<dbReference type="Proteomes" id="UP000886520">
    <property type="component" value="Chromosome 24"/>
</dbReference>
<feature type="region of interest" description="Disordered" evidence="1">
    <location>
        <begin position="658"/>
        <end position="694"/>
    </location>
</feature>
<dbReference type="InterPro" id="IPR056582">
    <property type="entry name" value="EDRF1_N"/>
</dbReference>